<evidence type="ECO:0000256" key="2">
    <source>
        <dbReference type="RuleBase" id="RU004475"/>
    </source>
</evidence>
<name>A0AAP0EBV5_9MAGN</name>
<evidence type="ECO:0000259" key="3">
    <source>
        <dbReference type="Pfam" id="PF01073"/>
    </source>
</evidence>
<dbReference type="PANTHER" id="PTHR10366">
    <property type="entry name" value="NAD DEPENDENT EPIMERASE/DEHYDRATASE"/>
    <property type="match status" value="1"/>
</dbReference>
<dbReference type="InterPro" id="IPR050425">
    <property type="entry name" value="NAD(P)_dehydrat-like"/>
</dbReference>
<dbReference type="Gene3D" id="3.40.50.720">
    <property type="entry name" value="NAD(P)-binding Rossmann-like Domain"/>
    <property type="match status" value="1"/>
</dbReference>
<reference evidence="4 5" key="1">
    <citation type="submission" date="2024-01" db="EMBL/GenBank/DDBJ databases">
        <title>Genome assemblies of Stephania.</title>
        <authorList>
            <person name="Yang L."/>
        </authorList>
    </citation>
    <scope>NUCLEOTIDE SEQUENCE [LARGE SCALE GENOMIC DNA]</scope>
    <source>
        <strain evidence="4">QJT</strain>
        <tissue evidence="4">Leaf</tissue>
    </source>
</reference>
<keyword evidence="5" id="KW-1185">Reference proteome</keyword>
<dbReference type="InterPro" id="IPR002225">
    <property type="entry name" value="3Beta_OHSteriod_DH/Estase"/>
</dbReference>
<protein>
    <recommendedName>
        <fullName evidence="3">3-beta hydroxysteroid dehydrogenase/isomerase domain-containing protein</fullName>
    </recommendedName>
</protein>
<proteinExistence type="inferred from homology"/>
<keyword evidence="1 2" id="KW-0560">Oxidoreductase</keyword>
<comment type="caution">
    <text evidence="4">The sequence shown here is derived from an EMBL/GenBank/DDBJ whole genome shotgun (WGS) entry which is preliminary data.</text>
</comment>
<evidence type="ECO:0000313" key="4">
    <source>
        <dbReference type="EMBL" id="KAK9090416.1"/>
    </source>
</evidence>
<dbReference type="InterPro" id="IPR036291">
    <property type="entry name" value="NAD(P)-bd_dom_sf"/>
</dbReference>
<dbReference type="Proteomes" id="UP001417504">
    <property type="component" value="Unassembled WGS sequence"/>
</dbReference>
<evidence type="ECO:0000313" key="5">
    <source>
        <dbReference type="Proteomes" id="UP001417504"/>
    </source>
</evidence>
<dbReference type="EMBL" id="JBBNAE010000010">
    <property type="protein sequence ID" value="KAK9090416.1"/>
    <property type="molecule type" value="Genomic_DNA"/>
</dbReference>
<sequence length="364" mass="40438">MGIARTAETTQSEVEELKRQVLWCAGAHPTILEDKEVDEERRCGEDKDEEEEDDRLVCVTSGISYLGIAIVDCLLKCGYAVRAAVDKDEDAEKVREMEIFGDRSNVVSVVTANLTEVKSLCEAFNGCCGVFHTSAFADPSGVSGYNKCMADLEVKASENVLEACARTESVKKCVFTSSLLACIWHNNNTLSSIPTVLDHKCWSDETVCRDKKLWFALGKTLAEKAAWRVAKECDVKLVTICPGLITGPDFCRRNPTATIAYLKGVREMYTDGLLATSDVVRVADAHVRVYKAMKNRASGRYICFNNVIKREEEAAEFATQLEMHANRILGDDPTHSTSRFILCNKKLSKLVSRPTRCSSFLRCN</sequence>
<dbReference type="Pfam" id="PF01073">
    <property type="entry name" value="3Beta_HSD"/>
    <property type="match status" value="1"/>
</dbReference>
<dbReference type="PANTHER" id="PTHR10366:SF483">
    <property type="entry name" value="CINNAMOYL COA REDUCTASE-LIKE PROTEIN"/>
    <property type="match status" value="1"/>
</dbReference>
<feature type="domain" description="3-beta hydroxysteroid dehydrogenase/isomerase" evidence="3">
    <location>
        <begin position="59"/>
        <end position="181"/>
    </location>
</feature>
<gene>
    <name evidence="4" type="ORF">Sjap_023593</name>
</gene>
<dbReference type="GO" id="GO:0006694">
    <property type="term" value="P:steroid biosynthetic process"/>
    <property type="evidence" value="ECO:0007669"/>
    <property type="project" value="InterPro"/>
</dbReference>
<organism evidence="4 5">
    <name type="scientific">Stephania japonica</name>
    <dbReference type="NCBI Taxonomy" id="461633"/>
    <lineage>
        <taxon>Eukaryota</taxon>
        <taxon>Viridiplantae</taxon>
        <taxon>Streptophyta</taxon>
        <taxon>Embryophyta</taxon>
        <taxon>Tracheophyta</taxon>
        <taxon>Spermatophyta</taxon>
        <taxon>Magnoliopsida</taxon>
        <taxon>Ranunculales</taxon>
        <taxon>Menispermaceae</taxon>
        <taxon>Menispermoideae</taxon>
        <taxon>Cissampelideae</taxon>
        <taxon>Stephania</taxon>
    </lineage>
</organism>
<comment type="similarity">
    <text evidence="2">Belongs to the 3-beta-HSD family.</text>
</comment>
<dbReference type="FunFam" id="3.40.50.720:FF:000388">
    <property type="entry name" value="Cinnamoyl-CoA reductase-like SNL6"/>
    <property type="match status" value="1"/>
</dbReference>
<dbReference type="CDD" id="cd08958">
    <property type="entry name" value="FR_SDR_e"/>
    <property type="match status" value="1"/>
</dbReference>
<accession>A0AAP0EBV5</accession>
<dbReference type="GO" id="GO:0016616">
    <property type="term" value="F:oxidoreductase activity, acting on the CH-OH group of donors, NAD or NADP as acceptor"/>
    <property type="evidence" value="ECO:0007669"/>
    <property type="project" value="InterPro"/>
</dbReference>
<evidence type="ECO:0000256" key="1">
    <source>
        <dbReference type="ARBA" id="ARBA00023002"/>
    </source>
</evidence>
<dbReference type="SUPFAM" id="SSF51735">
    <property type="entry name" value="NAD(P)-binding Rossmann-fold domains"/>
    <property type="match status" value="1"/>
</dbReference>
<dbReference type="AlphaFoldDB" id="A0AAP0EBV5"/>